<feature type="transmembrane region" description="Helical" evidence="1">
    <location>
        <begin position="20"/>
        <end position="37"/>
    </location>
</feature>
<evidence type="ECO:0000256" key="1">
    <source>
        <dbReference type="SAM" id="Phobius"/>
    </source>
</evidence>
<keyword evidence="3" id="KW-1185">Reference proteome</keyword>
<dbReference type="EMBL" id="JACAZI010000017">
    <property type="protein sequence ID" value="KAF7342019.1"/>
    <property type="molecule type" value="Genomic_DNA"/>
</dbReference>
<accession>A0A8H6XKD9</accession>
<reference evidence="2" key="1">
    <citation type="submission" date="2020-05" db="EMBL/GenBank/DDBJ databases">
        <title>Mycena genomes resolve the evolution of fungal bioluminescence.</title>
        <authorList>
            <person name="Tsai I.J."/>
        </authorList>
    </citation>
    <scope>NUCLEOTIDE SEQUENCE</scope>
    <source>
        <strain evidence="2">CCC161011</strain>
    </source>
</reference>
<dbReference type="OrthoDB" id="3035114at2759"/>
<name>A0A8H6XKD9_9AGAR</name>
<protein>
    <submittedName>
        <fullName evidence="2">Uncharacterized protein</fullName>
    </submittedName>
</protein>
<evidence type="ECO:0000313" key="2">
    <source>
        <dbReference type="EMBL" id="KAF7342019.1"/>
    </source>
</evidence>
<keyword evidence="1" id="KW-1133">Transmembrane helix</keyword>
<keyword evidence="1" id="KW-0812">Transmembrane</keyword>
<comment type="caution">
    <text evidence="2">The sequence shown here is derived from an EMBL/GenBank/DDBJ whole genome shotgun (WGS) entry which is preliminary data.</text>
</comment>
<keyword evidence="1" id="KW-0472">Membrane</keyword>
<organism evidence="2 3">
    <name type="scientific">Mycena venus</name>
    <dbReference type="NCBI Taxonomy" id="2733690"/>
    <lineage>
        <taxon>Eukaryota</taxon>
        <taxon>Fungi</taxon>
        <taxon>Dikarya</taxon>
        <taxon>Basidiomycota</taxon>
        <taxon>Agaricomycotina</taxon>
        <taxon>Agaricomycetes</taxon>
        <taxon>Agaricomycetidae</taxon>
        <taxon>Agaricales</taxon>
        <taxon>Marasmiineae</taxon>
        <taxon>Mycenaceae</taxon>
        <taxon>Mycena</taxon>
    </lineage>
</organism>
<gene>
    <name evidence="2" type="ORF">MVEN_01789100</name>
</gene>
<dbReference type="AlphaFoldDB" id="A0A8H6XKD9"/>
<evidence type="ECO:0000313" key="3">
    <source>
        <dbReference type="Proteomes" id="UP000620124"/>
    </source>
</evidence>
<proteinExistence type="predicted"/>
<dbReference type="Proteomes" id="UP000620124">
    <property type="component" value="Unassembled WGS sequence"/>
</dbReference>
<sequence>MPILAEEPVSALTCALPTKFWGPILAVFAMPLMIHYMSPLRLARVLAVAIAHAEQAFIEGHTAGLVKGTEAELQHIPQLREEVSIVIEETLRNSLSWRAALRGFLRGRTCTLLRCIREVQRFETYIEILKESNLRTESNLNPRAIFLERRPVGPGYEGDQARRRTA</sequence>